<dbReference type="AlphaFoldDB" id="A0A445MS68"/>
<proteinExistence type="predicted"/>
<gene>
    <name evidence="1" type="ORF">PITCH_A130016</name>
</gene>
<sequence length="389" mass="42644">MKKLIEIHALQNFAPSNLNRDDTGAPKDALFGGSRRARVSSQCLKRSIRQHFSDLVNQHTLASDDIACRTKRVLDALVKSLKEKGRAEAEVEEKSRLALAAVELTVKDDGKSEYLLFLGQREINNIADIIDKKWDSIISSQTPPAEGKKAGKAKKQAAQNADPELKKALEKVFNGGKALDVALFGRMLADMPEKNQHAACQVAHAISTHAVEREFDFYTAVDDLKPEETAGADMMGAVEFNSACFYRYAVVDWEKLVENLQKDTELAAKGLRAFLEGFVVAEPTGMQNTFAAHNPPEFVAITVRRNGAPRNLANAFETAVRVRINESLTKKSAEELAVKAKALKAAFGGEERTFALNLPGIDLNGFGTKVDSLENLLSETMKALAAEKE</sequence>
<dbReference type="NCBIfam" id="TIGR01869">
    <property type="entry name" value="casC_Cse4"/>
    <property type="match status" value="1"/>
</dbReference>
<dbReference type="Pfam" id="PF09344">
    <property type="entry name" value="Cas_CT1975"/>
    <property type="match status" value="1"/>
</dbReference>
<evidence type="ECO:0000313" key="1">
    <source>
        <dbReference type="EMBL" id="SPD72364.1"/>
    </source>
</evidence>
<dbReference type="EMBL" id="OJIN01000035">
    <property type="protein sequence ID" value="SPD72364.1"/>
    <property type="molecule type" value="Genomic_DNA"/>
</dbReference>
<reference evidence="1" key="1">
    <citation type="submission" date="2018-01" db="EMBL/GenBank/DDBJ databases">
        <authorList>
            <person name="Regsiter A."/>
            <person name="William W."/>
        </authorList>
    </citation>
    <scope>NUCLEOTIDE SEQUENCE</scope>
    <source>
        <strain evidence="1">TRIP AH-1</strain>
    </source>
</reference>
<organism evidence="1">
    <name type="scientific">uncultured Desulfobacterium sp</name>
    <dbReference type="NCBI Taxonomy" id="201089"/>
    <lineage>
        <taxon>Bacteria</taxon>
        <taxon>Pseudomonadati</taxon>
        <taxon>Thermodesulfobacteriota</taxon>
        <taxon>Desulfobacteria</taxon>
        <taxon>Desulfobacterales</taxon>
        <taxon>Desulfobacteriaceae</taxon>
        <taxon>Desulfobacterium</taxon>
        <taxon>environmental samples</taxon>
    </lineage>
</organism>
<name>A0A445MS68_9BACT</name>
<accession>A0A445MS68</accession>
<dbReference type="InterPro" id="IPR010148">
    <property type="entry name" value="CRISPR-assoc_prot_CT1975"/>
</dbReference>
<protein>
    <submittedName>
        <fullName evidence="1">Cse4 family CRISPR-associated protein</fullName>
    </submittedName>
</protein>